<proteinExistence type="predicted"/>
<dbReference type="AlphaFoldDB" id="A0A128A0T5"/>
<reference evidence="2" key="1">
    <citation type="submission" date="2015-10" db="EMBL/GenBank/DDBJ databases">
        <authorList>
            <person name="Lehtovirta-Morley L.E."/>
            <person name="Vieille C."/>
        </authorList>
    </citation>
    <scope>NUCLEOTIDE SEQUENCE [LARGE SCALE GENOMIC DNA]</scope>
</reference>
<gene>
    <name evidence="1" type="ORF">NDEV_0173</name>
</gene>
<evidence type="ECO:0000313" key="2">
    <source>
        <dbReference type="Proteomes" id="UP000196239"/>
    </source>
</evidence>
<dbReference type="Proteomes" id="UP000196239">
    <property type="component" value="Chromosome 1"/>
</dbReference>
<sequence length="52" mass="5937">MSAKSNDFVIQGELFRDKNTNHILQFIPEVGLVHNESLCKEITGCIDFQKNN</sequence>
<organism evidence="1 2">
    <name type="scientific">Nitrosotalea devaniterrae</name>
    <dbReference type="NCBI Taxonomy" id="1078905"/>
    <lineage>
        <taxon>Archaea</taxon>
        <taxon>Nitrososphaerota</taxon>
        <taxon>Nitrososphaeria</taxon>
        <taxon>Nitrosotaleales</taxon>
        <taxon>Nitrosotaleaceae</taxon>
        <taxon>Nitrosotalea</taxon>
    </lineage>
</organism>
<evidence type="ECO:0000313" key="1">
    <source>
        <dbReference type="EMBL" id="CUR50938.1"/>
    </source>
</evidence>
<accession>A0A128A0T5</accession>
<name>A0A128A0T5_9ARCH</name>
<protein>
    <submittedName>
        <fullName evidence="1">Uncharacterized protein</fullName>
    </submittedName>
</protein>
<keyword evidence="2" id="KW-1185">Reference proteome</keyword>
<dbReference type="EMBL" id="LN890280">
    <property type="protein sequence ID" value="CUR50938.1"/>
    <property type="molecule type" value="Genomic_DNA"/>
</dbReference>
<dbReference type="KEGG" id="ndv:NDEV_0173"/>